<organism evidence="3 4">
    <name type="scientific">Bradyrhizobium lablabi</name>
    <dbReference type="NCBI Taxonomy" id="722472"/>
    <lineage>
        <taxon>Bacteria</taxon>
        <taxon>Pseudomonadati</taxon>
        <taxon>Pseudomonadota</taxon>
        <taxon>Alphaproteobacteria</taxon>
        <taxon>Hyphomicrobiales</taxon>
        <taxon>Nitrobacteraceae</taxon>
        <taxon>Bradyrhizobium</taxon>
    </lineage>
</organism>
<dbReference type="Proteomes" id="UP000189935">
    <property type="component" value="Chromosome I"/>
</dbReference>
<dbReference type="RefSeq" id="WP_197688417.1">
    <property type="nucleotide sequence ID" value="NZ_LT670844.1"/>
</dbReference>
<dbReference type="InterPro" id="IPR027417">
    <property type="entry name" value="P-loop_NTPase"/>
</dbReference>
<dbReference type="AlphaFoldDB" id="A0A1M6LI09"/>
<name>A0A1M6LI09_9BRAD</name>
<gene>
    <name evidence="3" type="ORF">SAMN05444159_1280</name>
</gene>
<evidence type="ECO:0000259" key="1">
    <source>
        <dbReference type="Pfam" id="PF03354"/>
    </source>
</evidence>
<proteinExistence type="predicted"/>
<dbReference type="InterPro" id="IPR005021">
    <property type="entry name" value="Terminase_largesu-like"/>
</dbReference>
<sequence>MTISLACPDWQQRIQSKSRSLVPNLPLDEAAARRAVTIFDKLRLPDVAGQPLLADAAGDWFRDIVRALHGSIDGVTGERNVREVFLLVPKKNSKTTNGAALMLTSLLINKRPNAEFLLIAPTQPITEIAFDQVAGMIEADPKLRDPKRIHIQFHLKKITYLPTGATLQVKSFDPKVLTGVKPAGILVDELHVVSGNANADRVIGQLRGGLISQKEGFLVFITTQSERPPAGVFKSELDKARDIRDGLREGAMLPVLYEFPDEIAKDEERWGDPTNWWMVTPNNGRSITVDRLNQEFQTAKDTGEEEFRRWASQHLNVQIGIGLRSNGWAGAPLWHRGIEPGLTLDAVIDRSEVLTVGFDGGGLDDILGLAVVGRERVTKRWLAWTHGFISPEGLERRKANRPLYEDFKGAGDLTYVDHLPEDVAGLVAVIEKVRASGRLAEVGADPAGLGLIVDALAEIGVSEENENLIGVRQGFGLMGAIKSIERKLADGSFKHGGQAMMAWCAGNAITQPTPTGMRIVRDASGYGKIDPLMALFCAVDRMAMNPTASGGPSIYEERALLVV</sequence>
<dbReference type="Pfam" id="PF20441">
    <property type="entry name" value="TerL_nuclease"/>
    <property type="match status" value="1"/>
</dbReference>
<accession>A0A1M6LI09</accession>
<evidence type="ECO:0000313" key="4">
    <source>
        <dbReference type="Proteomes" id="UP000189935"/>
    </source>
</evidence>
<protein>
    <submittedName>
        <fullName evidence="3">Phage terminase-like protein, large subunit, contains N-terminal HTH domain</fullName>
    </submittedName>
</protein>
<dbReference type="Gene3D" id="3.40.50.300">
    <property type="entry name" value="P-loop containing nucleotide triphosphate hydrolases"/>
    <property type="match status" value="1"/>
</dbReference>
<feature type="domain" description="Terminase large subunit-like ATPase" evidence="1">
    <location>
        <begin position="75"/>
        <end position="225"/>
    </location>
</feature>
<reference evidence="3 4" key="1">
    <citation type="submission" date="2016-11" db="EMBL/GenBank/DDBJ databases">
        <authorList>
            <person name="Jaros S."/>
            <person name="Januszkiewicz K."/>
            <person name="Wedrychowicz H."/>
        </authorList>
    </citation>
    <scope>NUCLEOTIDE SEQUENCE [LARGE SCALE GENOMIC DNA]</scope>
    <source>
        <strain evidence="3 4">GAS499</strain>
    </source>
</reference>
<dbReference type="PANTHER" id="PTHR41287:SF1">
    <property type="entry name" value="PROTEIN YMFN"/>
    <property type="match status" value="1"/>
</dbReference>
<dbReference type="PANTHER" id="PTHR41287">
    <property type="match status" value="1"/>
</dbReference>
<evidence type="ECO:0000259" key="2">
    <source>
        <dbReference type="Pfam" id="PF20441"/>
    </source>
</evidence>
<dbReference type="EMBL" id="LT670844">
    <property type="protein sequence ID" value="SHJ70745.1"/>
    <property type="molecule type" value="Genomic_DNA"/>
</dbReference>
<dbReference type="GO" id="GO:0004519">
    <property type="term" value="F:endonuclease activity"/>
    <property type="evidence" value="ECO:0007669"/>
    <property type="project" value="InterPro"/>
</dbReference>
<dbReference type="Pfam" id="PF03354">
    <property type="entry name" value="TerL_ATPase"/>
    <property type="match status" value="1"/>
</dbReference>
<dbReference type="InterPro" id="IPR046462">
    <property type="entry name" value="TerL_nuclease"/>
</dbReference>
<dbReference type="InterPro" id="IPR046461">
    <property type="entry name" value="TerL_ATPase"/>
</dbReference>
<evidence type="ECO:0000313" key="3">
    <source>
        <dbReference type="EMBL" id="SHJ70745.1"/>
    </source>
</evidence>
<feature type="domain" description="Terminase large subunit-like endonuclease" evidence="2">
    <location>
        <begin position="265"/>
        <end position="544"/>
    </location>
</feature>